<dbReference type="GO" id="GO:0017168">
    <property type="term" value="F:5-oxoprolinase (ATP-hydrolyzing) activity"/>
    <property type="evidence" value="ECO:0007669"/>
    <property type="project" value="TreeGrafter"/>
</dbReference>
<proteinExistence type="predicted"/>
<sequence length="571" mass="61885">MKTQDKVIHEAAQGIGKQTDADPITTEVVRHALNSAANQMKQALMRTAFSPVIYEVLDFAVAIYDKDIRLLAQAPSLPMFMGTLDFCIREAVDNVGGVEALEPGDVLLYNWPYGTGSHPQDVAMVMPVFDESVGLIGYTAIKGHWLDIGAKDVYCTDTVDVYQEGTVFPGVKLCARGEIVRDIYRLVLANSRIPKMVEGDMNATIVAVRAGGIALKQVFERFGPDVFWPCVEEMYNHGERVVRKYFESIPDGTYTGQGVLDNNGVDDDEIPFEVTLTVNGSEVTLDYSNAPPAQGGPINCPVPSTLSASRVAISMLAGFGEPPNEGMFRALRVITRPGTLFHPLPPSPCYLYGWPALQAIEVIYNAVAKAVPSAVPASSGGCILGISYSGWREGTGEPWADGAPHPVGQGAWDGGDGGTMLHISESATRFTPLEVWEQRDPWITERMELAQDSSGPGRYRGGPGIDFAFRFTEKINMTSAIERSRHAPWGLAGGGEARANGASLEYPDGRKVDFSKVTRLPIPAGSLFTLRTGGGGGYGPAAERDVERVKADLRDGYISEEYAREHYPHAF</sequence>
<name>A0A4P6V2F5_9HYPH</name>
<dbReference type="OrthoDB" id="9761586at2"/>
<evidence type="ECO:0000313" key="3">
    <source>
        <dbReference type="Proteomes" id="UP000293719"/>
    </source>
</evidence>
<dbReference type="Pfam" id="PF02538">
    <property type="entry name" value="Hydantoinase_B"/>
    <property type="match status" value="1"/>
</dbReference>
<dbReference type="PANTHER" id="PTHR11365">
    <property type="entry name" value="5-OXOPROLINASE RELATED"/>
    <property type="match status" value="1"/>
</dbReference>
<protein>
    <submittedName>
        <fullName evidence="2">Hydantoinase B/oxoprolinase family protein</fullName>
    </submittedName>
</protein>
<reference evidence="2 3" key="1">
    <citation type="journal article" date="2017" name="Int. J. Syst. Evol. Microbiol.">
        <title>Roseitalea porphyridii gen. nov., sp. nov., isolated from a red alga, and reclassification of Hoeflea suaedae Chung et al. 2013 as Pseudohoeflea suaedae gen. nov., comb. nov.</title>
        <authorList>
            <person name="Hyeon J.W."/>
            <person name="Jeong S.E."/>
            <person name="Baek K."/>
            <person name="Jeon C.O."/>
        </authorList>
    </citation>
    <scope>NUCLEOTIDE SEQUENCE [LARGE SCALE GENOMIC DNA]</scope>
    <source>
        <strain evidence="2 3">MA7-20</strain>
    </source>
</reference>
<dbReference type="GeneID" id="90767627"/>
<organism evidence="2 3">
    <name type="scientific">Roseitalea porphyridii</name>
    <dbReference type="NCBI Taxonomy" id="1852022"/>
    <lineage>
        <taxon>Bacteria</taxon>
        <taxon>Pseudomonadati</taxon>
        <taxon>Pseudomonadota</taxon>
        <taxon>Alphaproteobacteria</taxon>
        <taxon>Hyphomicrobiales</taxon>
        <taxon>Ahrensiaceae</taxon>
        <taxon>Roseitalea</taxon>
    </lineage>
</organism>
<gene>
    <name evidence="2" type="ORF">E0E05_09995</name>
</gene>
<dbReference type="Proteomes" id="UP000293719">
    <property type="component" value="Chromosome"/>
</dbReference>
<dbReference type="PANTHER" id="PTHR11365:SF23">
    <property type="entry name" value="HYPOTHETICAL 5-OXOPROLINASE (EUROFUNG)-RELATED"/>
    <property type="match status" value="1"/>
</dbReference>
<dbReference type="GO" id="GO:0006749">
    <property type="term" value="P:glutathione metabolic process"/>
    <property type="evidence" value="ECO:0007669"/>
    <property type="project" value="TreeGrafter"/>
</dbReference>
<dbReference type="InterPro" id="IPR045079">
    <property type="entry name" value="Oxoprolinase-like"/>
</dbReference>
<dbReference type="GO" id="GO:0005829">
    <property type="term" value="C:cytosol"/>
    <property type="evidence" value="ECO:0007669"/>
    <property type="project" value="TreeGrafter"/>
</dbReference>
<dbReference type="RefSeq" id="WP_131616578.1">
    <property type="nucleotide sequence ID" value="NZ_CP036532.1"/>
</dbReference>
<dbReference type="KEGG" id="rpod:E0E05_09995"/>
<evidence type="ECO:0000313" key="2">
    <source>
        <dbReference type="EMBL" id="QBK30894.1"/>
    </source>
</evidence>
<dbReference type="EMBL" id="CP036532">
    <property type="protein sequence ID" value="QBK30894.1"/>
    <property type="molecule type" value="Genomic_DNA"/>
</dbReference>
<keyword evidence="3" id="KW-1185">Reference proteome</keyword>
<dbReference type="InterPro" id="IPR003692">
    <property type="entry name" value="Hydantoinase_B"/>
</dbReference>
<evidence type="ECO:0000259" key="1">
    <source>
        <dbReference type="Pfam" id="PF02538"/>
    </source>
</evidence>
<feature type="domain" description="Hydantoinase B/oxoprolinase" evidence="1">
    <location>
        <begin position="22"/>
        <end position="540"/>
    </location>
</feature>
<dbReference type="AlphaFoldDB" id="A0A4P6V2F5"/>
<accession>A0A4P6V2F5</accession>